<organism evidence="2 3">
    <name type="scientific">Suillus subaureus</name>
    <dbReference type="NCBI Taxonomy" id="48587"/>
    <lineage>
        <taxon>Eukaryota</taxon>
        <taxon>Fungi</taxon>
        <taxon>Dikarya</taxon>
        <taxon>Basidiomycota</taxon>
        <taxon>Agaricomycotina</taxon>
        <taxon>Agaricomycetes</taxon>
        <taxon>Agaricomycetidae</taxon>
        <taxon>Boletales</taxon>
        <taxon>Suillineae</taxon>
        <taxon>Suillaceae</taxon>
        <taxon>Suillus</taxon>
    </lineage>
</organism>
<proteinExistence type="predicted"/>
<dbReference type="GeneID" id="64633663"/>
<name>A0A9P7EG68_9AGAM</name>
<gene>
    <name evidence="2" type="ORF">BJ212DRAFT_1478032</name>
</gene>
<dbReference type="OrthoDB" id="2682725at2759"/>
<sequence>MQSIIRPSSLVGGSYHDYDGLHDKSAFQCAAGFHLLKEHMRDGAHNLQVEANRMTCFTSCPISRLSPTKHCVASLSTVSVHDSSDESTCPPITPPSDKGTFTPTALPPVISHVNRYLQREKGQHKPYQRDGPSTLERHCAESQLHPGGSATLVNEQELEHLSFNALAQALLTKEADVEWRCLRTLTMAWEIYTLEQHQRFLHMVLEDYSETYASATSEPFMTSIEALSHCNVEELQECINLCQVIYNTDTMLFAAGYNQLDIIEDIACVCLGDGPKDC</sequence>
<keyword evidence="3" id="KW-1185">Reference proteome</keyword>
<evidence type="ECO:0000313" key="3">
    <source>
        <dbReference type="Proteomes" id="UP000807769"/>
    </source>
</evidence>
<comment type="caution">
    <text evidence="2">The sequence shown here is derived from an EMBL/GenBank/DDBJ whole genome shotgun (WGS) entry which is preliminary data.</text>
</comment>
<dbReference type="Proteomes" id="UP000807769">
    <property type="component" value="Unassembled WGS sequence"/>
</dbReference>
<reference evidence="2" key="1">
    <citation type="journal article" date="2020" name="New Phytol.">
        <title>Comparative genomics reveals dynamic genome evolution in host specialist ectomycorrhizal fungi.</title>
        <authorList>
            <person name="Lofgren L.A."/>
            <person name="Nguyen N.H."/>
            <person name="Vilgalys R."/>
            <person name="Ruytinx J."/>
            <person name="Liao H.L."/>
            <person name="Branco S."/>
            <person name="Kuo A."/>
            <person name="LaButti K."/>
            <person name="Lipzen A."/>
            <person name="Andreopoulos W."/>
            <person name="Pangilinan J."/>
            <person name="Riley R."/>
            <person name="Hundley H."/>
            <person name="Na H."/>
            <person name="Barry K."/>
            <person name="Grigoriev I.V."/>
            <person name="Stajich J.E."/>
            <person name="Kennedy P.G."/>
        </authorList>
    </citation>
    <scope>NUCLEOTIDE SEQUENCE</scope>
    <source>
        <strain evidence="2">MN1</strain>
    </source>
</reference>
<protein>
    <submittedName>
        <fullName evidence="2">Uncharacterized protein</fullName>
    </submittedName>
</protein>
<feature type="region of interest" description="Disordered" evidence="1">
    <location>
        <begin position="83"/>
        <end position="104"/>
    </location>
</feature>
<dbReference type="RefSeq" id="XP_041196009.1">
    <property type="nucleotide sequence ID" value="XM_041339647.1"/>
</dbReference>
<dbReference type="EMBL" id="JABBWG010000007">
    <property type="protein sequence ID" value="KAG1820942.1"/>
    <property type="molecule type" value="Genomic_DNA"/>
</dbReference>
<dbReference type="AlphaFoldDB" id="A0A9P7EG68"/>
<accession>A0A9P7EG68</accession>
<evidence type="ECO:0000313" key="2">
    <source>
        <dbReference type="EMBL" id="KAG1820942.1"/>
    </source>
</evidence>
<evidence type="ECO:0000256" key="1">
    <source>
        <dbReference type="SAM" id="MobiDB-lite"/>
    </source>
</evidence>